<dbReference type="Gene3D" id="2.20.110.10">
    <property type="entry name" value="Histone H3 K4-specific methyltransferase SET7/9 N-terminal domain"/>
    <property type="match status" value="1"/>
</dbReference>
<keyword evidence="10" id="KW-0378">Hydrolase</keyword>
<dbReference type="AlphaFoldDB" id="A0A5C6PPV7"/>
<comment type="catalytic activity">
    <reaction evidence="15">
        <text>CDP-choline + H2O = phosphocholine + CMP + 2 H(+)</text>
        <dbReference type="Rhea" id="RHEA:32487"/>
        <dbReference type="ChEBI" id="CHEBI:15377"/>
        <dbReference type="ChEBI" id="CHEBI:15378"/>
        <dbReference type="ChEBI" id="CHEBI:58779"/>
        <dbReference type="ChEBI" id="CHEBI:60377"/>
        <dbReference type="ChEBI" id="CHEBI:295975"/>
        <dbReference type="EC" id="3.6.1.53"/>
    </reaction>
</comment>
<comment type="catalytic activity">
    <reaction evidence="14">
        <text>CDP-glycerol + H2O = sn-glycerol 3-phosphate + CMP + 2 H(+)</text>
        <dbReference type="Rhea" id="RHEA:21692"/>
        <dbReference type="ChEBI" id="CHEBI:15377"/>
        <dbReference type="ChEBI" id="CHEBI:15378"/>
        <dbReference type="ChEBI" id="CHEBI:57597"/>
        <dbReference type="ChEBI" id="CHEBI:58311"/>
        <dbReference type="ChEBI" id="CHEBI:60377"/>
        <dbReference type="EC" id="3.6.1.16"/>
    </reaction>
</comment>
<evidence type="ECO:0000256" key="4">
    <source>
        <dbReference type="ARBA" id="ARBA00012443"/>
    </source>
</evidence>
<comment type="caution">
    <text evidence="19">The sequence shown here is derived from an EMBL/GenBank/DDBJ whole genome shotgun (WGS) entry which is preliminary data.</text>
</comment>
<gene>
    <name evidence="19" type="ORF">D4764_01G0015090</name>
</gene>
<evidence type="ECO:0000259" key="18">
    <source>
        <dbReference type="Pfam" id="PF00149"/>
    </source>
</evidence>
<proteinExistence type="inferred from homology"/>
<dbReference type="InterPro" id="IPR029052">
    <property type="entry name" value="Metallo-depent_PP-like"/>
</dbReference>
<evidence type="ECO:0000256" key="7">
    <source>
        <dbReference type="ARBA" id="ARBA00016378"/>
    </source>
</evidence>
<name>A0A5C6PPV7_9TELE</name>
<dbReference type="GO" id="GO:0030145">
    <property type="term" value="F:manganese ion binding"/>
    <property type="evidence" value="ECO:0007669"/>
    <property type="project" value="TreeGrafter"/>
</dbReference>
<evidence type="ECO:0000256" key="9">
    <source>
        <dbReference type="ARBA" id="ARBA00022737"/>
    </source>
</evidence>
<evidence type="ECO:0000256" key="10">
    <source>
        <dbReference type="ARBA" id="ARBA00022801"/>
    </source>
</evidence>
<evidence type="ECO:0000256" key="12">
    <source>
        <dbReference type="ARBA" id="ARBA00030848"/>
    </source>
</evidence>
<dbReference type="EC" id="3.6.1.53" evidence="6"/>
<comment type="catalytic activity">
    <reaction evidence="17">
        <text>ADP-D-ribose + H2O = D-ribose 5-phosphate + AMP + 2 H(+)</text>
        <dbReference type="Rhea" id="RHEA:10412"/>
        <dbReference type="ChEBI" id="CHEBI:15377"/>
        <dbReference type="ChEBI" id="CHEBI:15378"/>
        <dbReference type="ChEBI" id="CHEBI:57967"/>
        <dbReference type="ChEBI" id="CHEBI:78346"/>
        <dbReference type="ChEBI" id="CHEBI:456215"/>
        <dbReference type="EC" id="3.6.1.13"/>
    </reaction>
</comment>
<evidence type="ECO:0000256" key="13">
    <source>
        <dbReference type="ARBA" id="ARBA00032579"/>
    </source>
</evidence>
<dbReference type="EC" id="3.6.1.16" evidence="4"/>
<comment type="subunit">
    <text evidence="3">Monomer.</text>
</comment>
<dbReference type="InterPro" id="IPR003409">
    <property type="entry name" value="MORN"/>
</dbReference>
<accession>A0A5C6PPV7</accession>
<evidence type="ECO:0000256" key="1">
    <source>
        <dbReference type="ARBA" id="ARBA00001946"/>
    </source>
</evidence>
<evidence type="ECO:0000256" key="5">
    <source>
        <dbReference type="ARBA" id="ARBA00012453"/>
    </source>
</evidence>
<dbReference type="PANTHER" id="PTHR16509:SF1">
    <property type="entry name" value="MANGANESE-DEPENDENT ADP-RIBOSE_CDP-ALCOHOL DIPHOSPHATASE"/>
    <property type="match status" value="1"/>
</dbReference>
<sequence length="416" mass="47311">MKHGQGTLYYPDGSKFEGTWVKDVREGHGVYAYPNGDMYEGEWLNHMRYPRMLTHAHTLFTLTVKSHDHFSSCCGNKFVKTPIVRRQTVMVDARPQQPLFAFGVIADIQYADIDDGYNFQRTNRRYYRSSIELLRNALDSWSKAAVRPGFILQLGDLIDGHNKLLAASDRAVDAVLKELCSVDAHHVWGNHEFYNFSRDWLLRSKLNSTPQGSQKEVGSNVYAYHFSPYPGFTFIVLDAYDVALLGREESSPGYREALTLLRRFNKNDNLNCPPGVGLLQRFVMFNGGFSKKQLSWLDSVLTSTDERHEKVTIACHLPVHPNSTDPLCLLWNFDEVLAVIRSHSSVVCFMAGHDHDGGYYFDEDTGIHHVTFEGVIETPPDSNAFAIVSVYEDRMELKGSGRVADRVFFFPQSCRS</sequence>
<evidence type="ECO:0000256" key="3">
    <source>
        <dbReference type="ARBA" id="ARBA00011245"/>
    </source>
</evidence>
<keyword evidence="8" id="KW-0479">Metal-binding</keyword>
<evidence type="ECO:0000256" key="15">
    <source>
        <dbReference type="ARBA" id="ARBA00047636"/>
    </source>
</evidence>
<dbReference type="SUPFAM" id="SSF56300">
    <property type="entry name" value="Metallo-dependent phosphatases"/>
    <property type="match status" value="1"/>
</dbReference>
<organism evidence="19 20">
    <name type="scientific">Takifugu flavidus</name>
    <name type="common">sansaifugu</name>
    <dbReference type="NCBI Taxonomy" id="433684"/>
    <lineage>
        <taxon>Eukaryota</taxon>
        <taxon>Metazoa</taxon>
        <taxon>Chordata</taxon>
        <taxon>Craniata</taxon>
        <taxon>Vertebrata</taxon>
        <taxon>Euteleostomi</taxon>
        <taxon>Actinopterygii</taxon>
        <taxon>Neopterygii</taxon>
        <taxon>Teleostei</taxon>
        <taxon>Neoteleostei</taxon>
        <taxon>Acanthomorphata</taxon>
        <taxon>Eupercaria</taxon>
        <taxon>Tetraodontiformes</taxon>
        <taxon>Tetradontoidea</taxon>
        <taxon>Tetraodontidae</taxon>
        <taxon>Takifugu</taxon>
    </lineage>
</organism>
<dbReference type="EMBL" id="RHFK02000001">
    <property type="protein sequence ID" value="TWW81694.1"/>
    <property type="molecule type" value="Genomic_DNA"/>
</dbReference>
<dbReference type="Gene3D" id="3.60.21.10">
    <property type="match status" value="1"/>
</dbReference>
<reference evidence="19 20" key="1">
    <citation type="submission" date="2019-04" db="EMBL/GenBank/DDBJ databases">
        <title>Chromosome genome assembly for Takifugu flavidus.</title>
        <authorList>
            <person name="Xiao S."/>
        </authorList>
    </citation>
    <scope>NUCLEOTIDE SEQUENCE [LARGE SCALE GENOMIC DNA]</scope>
    <source>
        <strain evidence="19">HTHZ2018</strain>
        <tissue evidence="19">Muscle</tissue>
    </source>
</reference>
<dbReference type="Proteomes" id="UP000324091">
    <property type="component" value="Chromosome 1"/>
</dbReference>
<comment type="catalytic activity">
    <reaction evidence="16">
        <text>ADP-D-ribose + H2O = D-ribose 5-phosphate + AMP + 2 H(+)</text>
        <dbReference type="Rhea" id="RHEA:10412"/>
        <dbReference type="ChEBI" id="CHEBI:15377"/>
        <dbReference type="ChEBI" id="CHEBI:15378"/>
        <dbReference type="ChEBI" id="CHEBI:57967"/>
        <dbReference type="ChEBI" id="CHEBI:78346"/>
        <dbReference type="ChEBI" id="CHEBI:456215"/>
        <dbReference type="EC" id="3.6.1.53"/>
    </reaction>
</comment>
<dbReference type="SUPFAM" id="SSF82185">
    <property type="entry name" value="Histone H3 K4-specific methyltransferase SET7/9 N-terminal domain"/>
    <property type="match status" value="1"/>
</dbReference>
<dbReference type="PANTHER" id="PTHR16509">
    <property type="match status" value="1"/>
</dbReference>
<dbReference type="CDD" id="cd07396">
    <property type="entry name" value="MPP_Nbla03831"/>
    <property type="match status" value="1"/>
</dbReference>
<evidence type="ECO:0000256" key="17">
    <source>
        <dbReference type="ARBA" id="ARBA00049546"/>
    </source>
</evidence>
<evidence type="ECO:0000313" key="20">
    <source>
        <dbReference type="Proteomes" id="UP000324091"/>
    </source>
</evidence>
<evidence type="ECO:0000256" key="8">
    <source>
        <dbReference type="ARBA" id="ARBA00022723"/>
    </source>
</evidence>
<feature type="domain" description="Calcineurin-like phosphoesterase" evidence="18">
    <location>
        <begin position="102"/>
        <end position="355"/>
    </location>
</feature>
<keyword evidence="9" id="KW-0677">Repeat</keyword>
<comment type="similarity">
    <text evidence="2">Belongs to the ADPRibase-Mn family.</text>
</comment>
<dbReference type="Pfam" id="PF02493">
    <property type="entry name" value="MORN"/>
    <property type="match status" value="3"/>
</dbReference>
<dbReference type="GO" id="GO:0047631">
    <property type="term" value="F:ADP-ribose diphosphatase activity"/>
    <property type="evidence" value="ECO:0007669"/>
    <property type="project" value="UniProtKB-EC"/>
</dbReference>
<protein>
    <recommendedName>
        <fullName evidence="7">Manganese-dependent ADP-ribose/CDP-alcohol diphosphatase</fullName>
        <ecNumber evidence="5">3.6.1.13</ecNumber>
        <ecNumber evidence="4">3.6.1.16</ecNumber>
        <ecNumber evidence="6">3.6.1.53</ecNumber>
    </recommendedName>
    <alternativeName>
        <fullName evidence="13">ADPRibase-Mn</fullName>
    </alternativeName>
    <alternativeName>
        <fullName evidence="12">CDP-choline phosphohydrolase</fullName>
    </alternativeName>
</protein>
<evidence type="ECO:0000256" key="14">
    <source>
        <dbReference type="ARBA" id="ARBA00047486"/>
    </source>
</evidence>
<dbReference type="EC" id="3.6.1.13" evidence="5"/>
<evidence type="ECO:0000313" key="19">
    <source>
        <dbReference type="EMBL" id="TWW81694.1"/>
    </source>
</evidence>
<dbReference type="GO" id="GO:0047734">
    <property type="term" value="F:CDP-glycerol diphosphatase activity"/>
    <property type="evidence" value="ECO:0007669"/>
    <property type="project" value="UniProtKB-EC"/>
</dbReference>
<evidence type="ECO:0000256" key="11">
    <source>
        <dbReference type="ARBA" id="ARBA00022833"/>
    </source>
</evidence>
<dbReference type="GO" id="GO:0008663">
    <property type="term" value="F:2',3'-cyclic-nucleotide 2'-phosphodiesterase activity"/>
    <property type="evidence" value="ECO:0007669"/>
    <property type="project" value="TreeGrafter"/>
</dbReference>
<evidence type="ECO:0000256" key="2">
    <source>
        <dbReference type="ARBA" id="ARBA00006362"/>
    </source>
</evidence>
<keyword evidence="11" id="KW-0862">Zinc</keyword>
<keyword evidence="20" id="KW-1185">Reference proteome</keyword>
<evidence type="ECO:0000256" key="6">
    <source>
        <dbReference type="ARBA" id="ARBA00012529"/>
    </source>
</evidence>
<dbReference type="Pfam" id="PF00149">
    <property type="entry name" value="Metallophos"/>
    <property type="match status" value="1"/>
</dbReference>
<evidence type="ECO:0000256" key="16">
    <source>
        <dbReference type="ARBA" id="ARBA00047894"/>
    </source>
</evidence>
<dbReference type="FunFam" id="2.20.110.10:FF:000002">
    <property type="entry name" value="Phosphatidylinositol 4-phosphate 5-kinase 8"/>
    <property type="match status" value="1"/>
</dbReference>
<comment type="cofactor">
    <cofactor evidence="1">
        <name>Mg(2+)</name>
        <dbReference type="ChEBI" id="CHEBI:18420"/>
    </cofactor>
</comment>
<dbReference type="InterPro" id="IPR041869">
    <property type="entry name" value="MPP_ADPRM"/>
</dbReference>
<dbReference type="InterPro" id="IPR004843">
    <property type="entry name" value="Calcineurin-like_PHP"/>
</dbReference>